<protein>
    <submittedName>
        <fullName evidence="2">GNAT family N-acetyltransferase</fullName>
    </submittedName>
</protein>
<dbReference type="EMBL" id="CP017147">
    <property type="protein sequence ID" value="AOO79833.1"/>
    <property type="molecule type" value="Genomic_DNA"/>
</dbReference>
<organism evidence="2 3">
    <name type="scientific">Bosea vaviloviae</name>
    <dbReference type="NCBI Taxonomy" id="1526658"/>
    <lineage>
        <taxon>Bacteria</taxon>
        <taxon>Pseudomonadati</taxon>
        <taxon>Pseudomonadota</taxon>
        <taxon>Alphaproteobacteria</taxon>
        <taxon>Hyphomicrobiales</taxon>
        <taxon>Boseaceae</taxon>
        <taxon>Bosea</taxon>
    </lineage>
</organism>
<proteinExistence type="predicted"/>
<dbReference type="AlphaFoldDB" id="A0A1D7TXJ4"/>
<feature type="domain" description="N-acetyltransferase" evidence="1">
    <location>
        <begin position="4"/>
        <end position="169"/>
    </location>
</feature>
<dbReference type="CDD" id="cd04301">
    <property type="entry name" value="NAT_SF"/>
    <property type="match status" value="1"/>
</dbReference>
<dbReference type="Pfam" id="PF00583">
    <property type="entry name" value="Acetyltransf_1"/>
    <property type="match status" value="1"/>
</dbReference>
<name>A0A1D7TXJ4_9HYPH</name>
<dbReference type="PROSITE" id="PS51186">
    <property type="entry name" value="GNAT"/>
    <property type="match status" value="1"/>
</dbReference>
<dbReference type="PANTHER" id="PTHR43072">
    <property type="entry name" value="N-ACETYLTRANSFERASE"/>
    <property type="match status" value="1"/>
</dbReference>
<dbReference type="RefSeq" id="WP_069689055.1">
    <property type="nucleotide sequence ID" value="NZ_CP017147.1"/>
</dbReference>
<sequence length="178" mass="18934">MTTLSIRPAGPADIPAITAIYAQAVLHGTASWEIEPPDEAEMLRRQEAILAGGYPYLVAQRDGALLGYAYAGAYRPRPAYRATVENSIYIAPAAQGSGVGGALLAALIEACAARGFRQMIAVIGDGTGASIGSRRLHERAGFRLIGVAEKVGYKHGRWLDQMLMQKELGEADRVPPSL</sequence>
<dbReference type="Gene3D" id="3.40.630.30">
    <property type="match status" value="1"/>
</dbReference>
<gene>
    <name evidence="2" type="ORF">BHK69_04480</name>
</gene>
<accession>A0A1D7TXJ4</accession>
<evidence type="ECO:0000313" key="3">
    <source>
        <dbReference type="Proteomes" id="UP000094969"/>
    </source>
</evidence>
<dbReference type="InterPro" id="IPR016181">
    <property type="entry name" value="Acyl_CoA_acyltransferase"/>
</dbReference>
<evidence type="ECO:0000259" key="1">
    <source>
        <dbReference type="PROSITE" id="PS51186"/>
    </source>
</evidence>
<dbReference type="GO" id="GO:0016747">
    <property type="term" value="F:acyltransferase activity, transferring groups other than amino-acyl groups"/>
    <property type="evidence" value="ECO:0007669"/>
    <property type="project" value="InterPro"/>
</dbReference>
<dbReference type="Proteomes" id="UP000094969">
    <property type="component" value="Chromosome"/>
</dbReference>
<dbReference type="KEGG" id="bvv:BHK69_04480"/>
<keyword evidence="3" id="KW-1185">Reference proteome</keyword>
<reference evidence="2 3" key="1">
    <citation type="journal article" date="2015" name="Antonie Van Leeuwenhoek">
        <title>Bosea vaviloviae sp. nov., a new species of slow-growing rhizobia isolated from nodules of the relict species Vavilovia formosa (Stev.) Fed.</title>
        <authorList>
            <person name="Safronova V.I."/>
            <person name="Kuznetsova I.G."/>
            <person name="Sazanova A.L."/>
            <person name="Kimeklis A.K."/>
            <person name="Belimov A.A."/>
            <person name="Andronov E.E."/>
            <person name="Pinaev A.G."/>
            <person name="Chizhevskaya E.P."/>
            <person name="Pukhaev A.R."/>
            <person name="Popov K.P."/>
            <person name="Willems A."/>
            <person name="Tikhonovich I.A."/>
        </authorList>
    </citation>
    <scope>NUCLEOTIDE SEQUENCE [LARGE SCALE GENOMIC DNA]</scope>
    <source>
        <strain evidence="2 3">Vaf18</strain>
    </source>
</reference>
<dbReference type="OrthoDB" id="5459937at2"/>
<dbReference type="STRING" id="1526658.BHK69_04480"/>
<dbReference type="SUPFAM" id="SSF55729">
    <property type="entry name" value="Acyl-CoA N-acyltransferases (Nat)"/>
    <property type="match status" value="1"/>
</dbReference>
<evidence type="ECO:0000313" key="2">
    <source>
        <dbReference type="EMBL" id="AOO79833.1"/>
    </source>
</evidence>
<keyword evidence="2" id="KW-0808">Transferase</keyword>
<dbReference type="PANTHER" id="PTHR43072:SF8">
    <property type="entry name" value="ACYLTRANSFERASE FABY-RELATED"/>
    <property type="match status" value="1"/>
</dbReference>
<dbReference type="InterPro" id="IPR000182">
    <property type="entry name" value="GNAT_dom"/>
</dbReference>